<proteinExistence type="predicted"/>
<dbReference type="Gene3D" id="2.40.50.100">
    <property type="match status" value="1"/>
</dbReference>
<evidence type="ECO:0000259" key="6">
    <source>
        <dbReference type="Pfam" id="PF25975"/>
    </source>
</evidence>
<keyword evidence="3" id="KW-0812">Transmembrane</keyword>
<feature type="domain" description="CzcB-like C-terminal circularly permuted SH3-like" evidence="6">
    <location>
        <begin position="494"/>
        <end position="548"/>
    </location>
</feature>
<gene>
    <name evidence="7" type="primary">czcB_3</name>
    <name evidence="7" type="ORF">V7x_39620</name>
</gene>
<sequence>MSHPIPHAPRKNPRQEPVKPSVNGHKVPDAKTEITQDGKSKPRGPVRRGISFVLGSIGPTLVLAGFAAVFWFGHHNDWRIPKFAALTGEVEPVVDDWCEEHAVPESICVECDPTLMPKGPDYGWCSDHGVHNCVLDHPDVAQLKQPPSRGELAADLQRAARALAIAPRKENNSGCKIYQTRIQFASIEAVMQAGVDVELVERHPIVESISGNGEIVYDPTRQAKLASRVPGSVWRVFKNVGDKVSKGEVLVVVDAVEVGELKTSLLRSLAEEKLQQQNVSRLTKARSAIAGARVLDAEAALAKARADVLSAEQSLRNLGLPVDVKRLRGMDEQQVLDELRFIGIPSSIRSQLDAQSDTANLLPLASPMDGIVIERTVTPGEVVNPSRMLFQIGNTRQMWLQLSVPLENMDQLAIGQRIRFAPDGSRQVVEGVLDWIDTSADQDTRMLEVRAVLANDGGRLRNETFGMGEIVLREEADAIVIPTGASHWEGCCQVVFVRDKDYFSGPDSYKLFHVRSVRLGAQNGDITEIISGVLPGEVIATAGSDVLKAQLLKNNLGAGCDCVAE</sequence>
<evidence type="ECO:0000256" key="1">
    <source>
        <dbReference type="ARBA" id="ARBA00022448"/>
    </source>
</evidence>
<dbReference type="SUPFAM" id="SSF111369">
    <property type="entry name" value="HlyD-like secretion proteins"/>
    <property type="match status" value="1"/>
</dbReference>
<keyword evidence="1" id="KW-0813">Transport</keyword>
<evidence type="ECO:0000313" key="7">
    <source>
        <dbReference type="EMBL" id="TWU62233.1"/>
    </source>
</evidence>
<dbReference type="Pfam" id="PF25973">
    <property type="entry name" value="BSH_CzcB"/>
    <property type="match status" value="1"/>
</dbReference>
<dbReference type="InterPro" id="IPR058792">
    <property type="entry name" value="Beta-barrel_RND_2"/>
</dbReference>
<dbReference type="PANTHER" id="PTHR30097:SF4">
    <property type="entry name" value="SLR6042 PROTEIN"/>
    <property type="match status" value="1"/>
</dbReference>
<dbReference type="InterPro" id="IPR011053">
    <property type="entry name" value="Single_hybrid_motif"/>
</dbReference>
<feature type="domain" description="CusB-like beta-barrel" evidence="4">
    <location>
        <begin position="398"/>
        <end position="465"/>
    </location>
</feature>
<dbReference type="InterPro" id="IPR051909">
    <property type="entry name" value="MFP_Cation_Efflux"/>
</dbReference>
<dbReference type="GO" id="GO:0015679">
    <property type="term" value="P:plasma membrane copper ion transport"/>
    <property type="evidence" value="ECO:0007669"/>
    <property type="project" value="TreeGrafter"/>
</dbReference>
<dbReference type="InterPro" id="IPR058649">
    <property type="entry name" value="CzcB_C"/>
</dbReference>
<evidence type="ECO:0000259" key="4">
    <source>
        <dbReference type="Pfam" id="PF25954"/>
    </source>
</evidence>
<dbReference type="RefSeq" id="WP_409997390.1">
    <property type="nucleotide sequence ID" value="NZ_SJPZ01000002.1"/>
</dbReference>
<protein>
    <submittedName>
        <fullName evidence="7">Cobalt-zinc-cadmium resistance protein CzcB</fullName>
    </submittedName>
</protein>
<keyword evidence="3" id="KW-1133">Transmembrane helix</keyword>
<dbReference type="PANTHER" id="PTHR30097">
    <property type="entry name" value="CATION EFFLUX SYSTEM PROTEIN CUSB"/>
    <property type="match status" value="1"/>
</dbReference>
<dbReference type="Gene3D" id="2.40.30.170">
    <property type="match status" value="1"/>
</dbReference>
<comment type="caution">
    <text evidence="7">The sequence shown here is derived from an EMBL/GenBank/DDBJ whole genome shotgun (WGS) entry which is preliminary data.</text>
</comment>
<feature type="compositionally biased region" description="Basic and acidic residues" evidence="2">
    <location>
        <begin position="26"/>
        <end position="40"/>
    </location>
</feature>
<dbReference type="GO" id="GO:0060003">
    <property type="term" value="P:copper ion export"/>
    <property type="evidence" value="ECO:0007669"/>
    <property type="project" value="TreeGrafter"/>
</dbReference>
<accession>A0A5C6FPB6</accession>
<feature type="transmembrane region" description="Helical" evidence="3">
    <location>
        <begin position="49"/>
        <end position="72"/>
    </location>
</feature>
<dbReference type="AlphaFoldDB" id="A0A5C6FPB6"/>
<evidence type="ECO:0000256" key="3">
    <source>
        <dbReference type="SAM" id="Phobius"/>
    </source>
</evidence>
<dbReference type="EMBL" id="SJPZ01000002">
    <property type="protein sequence ID" value="TWU62233.1"/>
    <property type="molecule type" value="Genomic_DNA"/>
</dbReference>
<evidence type="ECO:0000259" key="5">
    <source>
        <dbReference type="Pfam" id="PF25973"/>
    </source>
</evidence>
<feature type="region of interest" description="Disordered" evidence="2">
    <location>
        <begin position="1"/>
        <end position="45"/>
    </location>
</feature>
<dbReference type="GO" id="GO:0030313">
    <property type="term" value="C:cell envelope"/>
    <property type="evidence" value="ECO:0007669"/>
    <property type="project" value="TreeGrafter"/>
</dbReference>
<evidence type="ECO:0000313" key="8">
    <source>
        <dbReference type="Proteomes" id="UP000316476"/>
    </source>
</evidence>
<organism evidence="7 8">
    <name type="scientific">Crateriforma conspicua</name>
    <dbReference type="NCBI Taxonomy" id="2527996"/>
    <lineage>
        <taxon>Bacteria</taxon>
        <taxon>Pseudomonadati</taxon>
        <taxon>Planctomycetota</taxon>
        <taxon>Planctomycetia</taxon>
        <taxon>Planctomycetales</taxon>
        <taxon>Planctomycetaceae</taxon>
        <taxon>Crateriforma</taxon>
    </lineage>
</organism>
<evidence type="ECO:0000256" key="2">
    <source>
        <dbReference type="SAM" id="MobiDB-lite"/>
    </source>
</evidence>
<name>A0A5C6FPB6_9PLAN</name>
<dbReference type="Pfam" id="PF25954">
    <property type="entry name" value="Beta-barrel_RND_2"/>
    <property type="match status" value="1"/>
</dbReference>
<keyword evidence="3" id="KW-0472">Membrane</keyword>
<dbReference type="InterPro" id="IPR058647">
    <property type="entry name" value="BSH_CzcB-like"/>
</dbReference>
<dbReference type="Gene3D" id="2.40.420.20">
    <property type="match status" value="1"/>
</dbReference>
<feature type="domain" description="CzcB-like barrel-sandwich hybrid" evidence="5">
    <location>
        <begin position="222"/>
        <end position="393"/>
    </location>
</feature>
<dbReference type="SUPFAM" id="SSF51230">
    <property type="entry name" value="Single hybrid motif"/>
    <property type="match status" value="1"/>
</dbReference>
<reference evidence="7 8" key="1">
    <citation type="submission" date="2019-02" db="EMBL/GenBank/DDBJ databases">
        <title>Deep-cultivation of Planctomycetes and their phenomic and genomic characterization uncovers novel biology.</title>
        <authorList>
            <person name="Wiegand S."/>
            <person name="Jogler M."/>
            <person name="Boedeker C."/>
            <person name="Pinto D."/>
            <person name="Vollmers J."/>
            <person name="Rivas-Marin E."/>
            <person name="Kohn T."/>
            <person name="Peeters S.H."/>
            <person name="Heuer A."/>
            <person name="Rast P."/>
            <person name="Oberbeckmann S."/>
            <person name="Bunk B."/>
            <person name="Jeske O."/>
            <person name="Meyerdierks A."/>
            <person name="Storesund J.E."/>
            <person name="Kallscheuer N."/>
            <person name="Luecker S."/>
            <person name="Lage O.M."/>
            <person name="Pohl T."/>
            <person name="Merkel B.J."/>
            <person name="Hornburger P."/>
            <person name="Mueller R.-W."/>
            <person name="Bruemmer F."/>
            <person name="Labrenz M."/>
            <person name="Spormann A.M."/>
            <person name="Op Den Camp H."/>
            <person name="Overmann J."/>
            <person name="Amann R."/>
            <person name="Jetten M.S.M."/>
            <person name="Mascher T."/>
            <person name="Medema M.H."/>
            <person name="Devos D.P."/>
            <person name="Kaster A.-K."/>
            <person name="Ovreas L."/>
            <person name="Rohde M."/>
            <person name="Galperin M.Y."/>
            <person name="Jogler C."/>
        </authorList>
    </citation>
    <scope>NUCLEOTIDE SEQUENCE [LARGE SCALE GENOMIC DNA]</scope>
    <source>
        <strain evidence="7 8">V7</strain>
    </source>
</reference>
<dbReference type="Pfam" id="PF25975">
    <property type="entry name" value="CzcB_C"/>
    <property type="match status" value="1"/>
</dbReference>
<dbReference type="Proteomes" id="UP000316476">
    <property type="component" value="Unassembled WGS sequence"/>
</dbReference>